<name>A0A1F7YI74_9BACT</name>
<keyword evidence="1" id="KW-0472">Membrane</keyword>
<dbReference type="Proteomes" id="UP000178851">
    <property type="component" value="Unassembled WGS sequence"/>
</dbReference>
<proteinExistence type="predicted"/>
<feature type="transmembrane region" description="Helical" evidence="1">
    <location>
        <begin position="292"/>
        <end position="312"/>
    </location>
</feature>
<feature type="transmembrane region" description="Helical" evidence="1">
    <location>
        <begin position="45"/>
        <end position="63"/>
    </location>
</feature>
<evidence type="ECO:0000256" key="1">
    <source>
        <dbReference type="SAM" id="Phobius"/>
    </source>
</evidence>
<protein>
    <recommendedName>
        <fullName evidence="4">Glycosyltransferase RgtA/B/C/D-like domain-containing protein</fullName>
    </recommendedName>
</protein>
<feature type="transmembrane region" description="Helical" evidence="1">
    <location>
        <begin position="260"/>
        <end position="283"/>
    </location>
</feature>
<evidence type="ECO:0008006" key="4">
    <source>
        <dbReference type="Google" id="ProtNLM"/>
    </source>
</evidence>
<feature type="transmembrane region" description="Helical" evidence="1">
    <location>
        <begin position="350"/>
        <end position="370"/>
    </location>
</feature>
<feature type="transmembrane region" description="Helical" evidence="1">
    <location>
        <begin position="199"/>
        <end position="215"/>
    </location>
</feature>
<organism evidence="2 3">
    <name type="scientific">Candidatus Woesebacteria bacterium RIFCSPHIGHO2_01_FULL_39_28</name>
    <dbReference type="NCBI Taxonomy" id="1802496"/>
    <lineage>
        <taxon>Bacteria</taxon>
        <taxon>Candidatus Woeseibacteriota</taxon>
    </lineage>
</organism>
<comment type="caution">
    <text evidence="2">The sequence shown here is derived from an EMBL/GenBank/DDBJ whole genome shotgun (WGS) entry which is preliminary data.</text>
</comment>
<feature type="transmembrane region" description="Helical" evidence="1">
    <location>
        <begin position="222"/>
        <end position="240"/>
    </location>
</feature>
<gene>
    <name evidence="2" type="ORF">A2627_02560</name>
</gene>
<keyword evidence="1" id="KW-1133">Transmembrane helix</keyword>
<evidence type="ECO:0000313" key="2">
    <source>
        <dbReference type="EMBL" id="OGM27027.1"/>
    </source>
</evidence>
<reference evidence="2 3" key="1">
    <citation type="journal article" date="2016" name="Nat. Commun.">
        <title>Thousands of microbial genomes shed light on interconnected biogeochemical processes in an aquifer system.</title>
        <authorList>
            <person name="Anantharaman K."/>
            <person name="Brown C.T."/>
            <person name="Hug L.A."/>
            <person name="Sharon I."/>
            <person name="Castelle C.J."/>
            <person name="Probst A.J."/>
            <person name="Thomas B.C."/>
            <person name="Singh A."/>
            <person name="Wilkins M.J."/>
            <person name="Karaoz U."/>
            <person name="Brodie E.L."/>
            <person name="Williams K.H."/>
            <person name="Hubbard S.S."/>
            <person name="Banfield J.F."/>
        </authorList>
    </citation>
    <scope>NUCLEOTIDE SEQUENCE [LARGE SCALE GENOMIC DNA]</scope>
</reference>
<keyword evidence="1" id="KW-0812">Transmembrane</keyword>
<accession>A0A1F7YI74</accession>
<feature type="transmembrane region" description="Helical" evidence="1">
    <location>
        <begin position="324"/>
        <end position="343"/>
    </location>
</feature>
<feature type="transmembrane region" description="Helical" evidence="1">
    <location>
        <begin position="93"/>
        <end position="114"/>
    </location>
</feature>
<sequence length="433" mass="47843">MGEEVPKESQTIAAVRSARLAEKISLTKSGFNITRAWWNNTISEALGLIAVLFLNLYLVYPFFGTASPDVVFSGPVVPLIAKVIEYFGVPLQYSMQIVNIIFFLLFPFSFYFFVKKITGRKLISMLSVLMVSLPFYPFGEVRAKAALLGIESSHMATLAIIPLALYGLLNFARDGKILDLVIASISAGVVALISPFGFLTFSILAAVTAFSEVLLGRGRLKLIRLIAVLVFAGGLNSFWYNPVFFYWMITGPIGEDVRLMISRLIPISFFMLPIFGSFGFLFFDRKPDLQSLFMASFFTIAFATIVIAGGGFFPENPSRYAPEFGISLAFLLGVVVVKFTDYLKSSKGRLFAHFFIVLSILFSFVAIIFGRDNLIKTQTNVLGMWTGVEKGEIWIAKDKFRGASQVLGYVITVISLSTLAFLGVKVNKVDAAQ</sequence>
<feature type="transmembrane region" description="Helical" evidence="1">
    <location>
        <begin position="145"/>
        <end position="165"/>
    </location>
</feature>
<dbReference type="EMBL" id="MGGI01000009">
    <property type="protein sequence ID" value="OGM27027.1"/>
    <property type="molecule type" value="Genomic_DNA"/>
</dbReference>
<feature type="transmembrane region" description="Helical" evidence="1">
    <location>
        <begin position="406"/>
        <end position="424"/>
    </location>
</feature>
<dbReference type="AlphaFoldDB" id="A0A1F7YI74"/>
<feature type="transmembrane region" description="Helical" evidence="1">
    <location>
        <begin position="121"/>
        <end position="139"/>
    </location>
</feature>
<evidence type="ECO:0000313" key="3">
    <source>
        <dbReference type="Proteomes" id="UP000178851"/>
    </source>
</evidence>